<comment type="caution">
    <text evidence="10">The sequence shown here is derived from an EMBL/GenBank/DDBJ whole genome shotgun (WGS) entry which is preliminary data.</text>
</comment>
<dbReference type="InterPro" id="IPR045865">
    <property type="entry name" value="ACT-like_dom_sf"/>
</dbReference>
<evidence type="ECO:0000259" key="9">
    <source>
        <dbReference type="Pfam" id="PF08753"/>
    </source>
</evidence>
<dbReference type="NCBIfam" id="NF001884">
    <property type="entry name" value="PRK00630.1"/>
    <property type="match status" value="1"/>
</dbReference>
<dbReference type="EMBL" id="DSYK01000731">
    <property type="protein sequence ID" value="HGS23060.1"/>
    <property type="molecule type" value="Genomic_DNA"/>
</dbReference>
<dbReference type="InterPro" id="IPR013321">
    <property type="entry name" value="Arc_rbn_hlx_hlx"/>
</dbReference>
<dbReference type="GO" id="GO:0010045">
    <property type="term" value="P:response to nickel cation"/>
    <property type="evidence" value="ECO:0007669"/>
    <property type="project" value="InterPro"/>
</dbReference>
<dbReference type="Pfam" id="PF08753">
    <property type="entry name" value="NikR_C"/>
    <property type="match status" value="1"/>
</dbReference>
<evidence type="ECO:0000256" key="4">
    <source>
        <dbReference type="ARBA" id="ARBA00023015"/>
    </source>
</evidence>
<evidence type="ECO:0000259" key="8">
    <source>
        <dbReference type="Pfam" id="PF01402"/>
    </source>
</evidence>
<dbReference type="InterPro" id="IPR022988">
    <property type="entry name" value="Ni_resp_reg_NikR"/>
</dbReference>
<dbReference type="InterPro" id="IPR050192">
    <property type="entry name" value="CopG/NikR_regulator"/>
</dbReference>
<dbReference type="InterPro" id="IPR027271">
    <property type="entry name" value="Acetolactate_synth/TF_NikR_C"/>
</dbReference>
<keyword evidence="4 7" id="KW-0805">Transcription regulation</keyword>
<feature type="binding site" evidence="7">
    <location>
        <position position="92"/>
    </location>
    <ligand>
        <name>Ni(2+)</name>
        <dbReference type="ChEBI" id="CHEBI:49786"/>
    </ligand>
</feature>
<dbReference type="SUPFAM" id="SSF55021">
    <property type="entry name" value="ACT-like"/>
    <property type="match status" value="1"/>
</dbReference>
<dbReference type="PANTHER" id="PTHR34719">
    <property type="entry name" value="NICKEL-RESPONSIVE REGULATOR"/>
    <property type="match status" value="1"/>
</dbReference>
<feature type="binding site" evidence="7">
    <location>
        <position position="90"/>
    </location>
    <ligand>
        <name>Ni(2+)</name>
        <dbReference type="ChEBI" id="CHEBI:49786"/>
    </ligand>
</feature>
<dbReference type="NCBIfam" id="NF002169">
    <property type="entry name" value="PRK01002.1"/>
    <property type="match status" value="1"/>
</dbReference>
<keyword evidence="5 7" id="KW-0238">DNA-binding</keyword>
<feature type="domain" description="Transcription factor NikR nickel binding C-terminal" evidence="9">
    <location>
        <begin position="56"/>
        <end position="131"/>
    </location>
</feature>
<feature type="binding site" evidence="7">
    <location>
        <position position="79"/>
    </location>
    <ligand>
        <name>Ni(2+)</name>
        <dbReference type="ChEBI" id="CHEBI:49786"/>
    </ligand>
</feature>
<keyword evidence="3 7" id="KW-0479">Metal-binding</keyword>
<evidence type="ECO:0000313" key="10">
    <source>
        <dbReference type="EMBL" id="HGS23060.1"/>
    </source>
</evidence>
<proteinExistence type="inferred from homology"/>
<comment type="function">
    <text evidence="7">Transcriptional regulator.</text>
</comment>
<evidence type="ECO:0000256" key="6">
    <source>
        <dbReference type="ARBA" id="ARBA00023163"/>
    </source>
</evidence>
<keyword evidence="6 7" id="KW-0804">Transcription</keyword>
<keyword evidence="2 7" id="KW-0533">Nickel</keyword>
<evidence type="ECO:0000256" key="7">
    <source>
        <dbReference type="HAMAP-Rule" id="MF_00476"/>
    </source>
</evidence>
<accession>A0A7C4PLS0</accession>
<gene>
    <name evidence="10" type="primary">nikR</name>
    <name evidence="10" type="ORF">ENT37_14495</name>
</gene>
<dbReference type="NCBIfam" id="NF002815">
    <property type="entry name" value="PRK02967.1"/>
    <property type="match status" value="1"/>
</dbReference>
<dbReference type="HAMAP" id="MF_00476">
    <property type="entry name" value="NikR"/>
    <property type="match status" value="1"/>
</dbReference>
<dbReference type="NCBIfam" id="NF003381">
    <property type="entry name" value="PRK04460.1"/>
    <property type="match status" value="1"/>
</dbReference>
<dbReference type="CDD" id="cd22231">
    <property type="entry name" value="RHH_NikR_HicB-like"/>
    <property type="match status" value="1"/>
</dbReference>
<comment type="similarity">
    <text evidence="1 7">Belongs to the transcriptional regulatory CopG/NikR family.</text>
</comment>
<dbReference type="Gene3D" id="1.10.1220.10">
    <property type="entry name" value="Met repressor-like"/>
    <property type="match status" value="1"/>
</dbReference>
<dbReference type="GO" id="GO:0003677">
    <property type="term" value="F:DNA binding"/>
    <property type="evidence" value="ECO:0007669"/>
    <property type="project" value="UniProtKB-KW"/>
</dbReference>
<evidence type="ECO:0000256" key="3">
    <source>
        <dbReference type="ARBA" id="ARBA00022723"/>
    </source>
</evidence>
<dbReference type="PANTHER" id="PTHR34719:SF2">
    <property type="entry name" value="NICKEL-RESPONSIVE REGULATOR"/>
    <property type="match status" value="1"/>
</dbReference>
<dbReference type="AlphaFoldDB" id="A0A7C4PLS0"/>
<dbReference type="InterPro" id="IPR014864">
    <property type="entry name" value="TF_NikR_Ni-bd_C"/>
</dbReference>
<reference evidence="10" key="1">
    <citation type="journal article" date="2020" name="mSystems">
        <title>Genome- and Community-Level Interaction Insights into Carbon Utilization and Element Cycling Functions of Hydrothermarchaeota in Hydrothermal Sediment.</title>
        <authorList>
            <person name="Zhou Z."/>
            <person name="Liu Y."/>
            <person name="Xu W."/>
            <person name="Pan J."/>
            <person name="Luo Z.H."/>
            <person name="Li M."/>
        </authorList>
    </citation>
    <scope>NUCLEOTIDE SEQUENCE [LARGE SCALE GENOMIC DNA]</scope>
    <source>
        <strain evidence="10">SpSt-573</strain>
    </source>
</reference>
<dbReference type="Gene3D" id="3.30.70.1150">
    <property type="entry name" value="ACT-like. Chain A, domain 2"/>
    <property type="match status" value="1"/>
</dbReference>
<dbReference type="SUPFAM" id="SSF47598">
    <property type="entry name" value="Ribbon-helix-helix"/>
    <property type="match status" value="1"/>
</dbReference>
<evidence type="ECO:0000256" key="5">
    <source>
        <dbReference type="ARBA" id="ARBA00023125"/>
    </source>
</evidence>
<evidence type="ECO:0000256" key="2">
    <source>
        <dbReference type="ARBA" id="ARBA00022596"/>
    </source>
</evidence>
<dbReference type="InterPro" id="IPR010985">
    <property type="entry name" value="Ribbon_hlx_hlx"/>
</dbReference>
<dbReference type="GO" id="GO:0016151">
    <property type="term" value="F:nickel cation binding"/>
    <property type="evidence" value="ECO:0007669"/>
    <property type="project" value="UniProtKB-UniRule"/>
</dbReference>
<dbReference type="InterPro" id="IPR002145">
    <property type="entry name" value="CopG"/>
</dbReference>
<protein>
    <recommendedName>
        <fullName evidence="7">Putative nickel-responsive regulator</fullName>
    </recommendedName>
</protein>
<feature type="domain" description="Ribbon-helix-helix protein CopG" evidence="8">
    <location>
        <begin position="5"/>
        <end position="44"/>
    </location>
</feature>
<organism evidence="10">
    <name type="scientific">Anaerolinea thermolimosa</name>
    <dbReference type="NCBI Taxonomy" id="229919"/>
    <lineage>
        <taxon>Bacteria</taxon>
        <taxon>Bacillati</taxon>
        <taxon>Chloroflexota</taxon>
        <taxon>Anaerolineae</taxon>
        <taxon>Anaerolineales</taxon>
        <taxon>Anaerolineaceae</taxon>
        <taxon>Anaerolinea</taxon>
    </lineage>
</organism>
<evidence type="ECO:0000256" key="1">
    <source>
        <dbReference type="ARBA" id="ARBA00008478"/>
    </source>
</evidence>
<sequence length="138" mass="15842">MTELVRFGVSMTKKLLHDFDRKICGRGYGSRSEAIRDLVRDRLVELEWESGTKEVVGTLTLVYNHEVRELADRLTDLQHRYYRNIISTTHAHLTPHTCLEVVILRGRPDDIRRIADTLLAAKGVRHGKLVSTTTGEEF</sequence>
<feature type="binding site" evidence="7">
    <location>
        <position position="98"/>
    </location>
    <ligand>
        <name>Ni(2+)</name>
        <dbReference type="ChEBI" id="CHEBI:49786"/>
    </ligand>
</feature>
<comment type="cofactor">
    <cofactor evidence="7">
        <name>Ni(2+)</name>
        <dbReference type="ChEBI" id="CHEBI:49786"/>
    </cofactor>
    <text evidence="7">Binds 1 nickel ion per subunit.</text>
</comment>
<name>A0A7C4PLS0_9CHLR</name>
<dbReference type="Pfam" id="PF01402">
    <property type="entry name" value="RHH_1"/>
    <property type="match status" value="1"/>
</dbReference>
<dbReference type="GO" id="GO:0003700">
    <property type="term" value="F:DNA-binding transcription factor activity"/>
    <property type="evidence" value="ECO:0007669"/>
    <property type="project" value="UniProtKB-UniRule"/>
</dbReference>